<feature type="transmembrane region" description="Helical" evidence="6">
    <location>
        <begin position="82"/>
        <end position="102"/>
    </location>
</feature>
<evidence type="ECO:0000256" key="3">
    <source>
        <dbReference type="ARBA" id="ARBA00022692"/>
    </source>
</evidence>
<feature type="transmembrane region" description="Helical" evidence="6">
    <location>
        <begin position="253"/>
        <end position="272"/>
    </location>
</feature>
<evidence type="ECO:0000313" key="8">
    <source>
        <dbReference type="Proteomes" id="UP000646308"/>
    </source>
</evidence>
<evidence type="ECO:0000256" key="1">
    <source>
        <dbReference type="ARBA" id="ARBA00004141"/>
    </source>
</evidence>
<reference evidence="7" key="1">
    <citation type="submission" date="2019-11" db="EMBL/GenBank/DDBJ databases">
        <title>Whole genome comparisons of Staphylococcus agnetis isolates from cattle and chickens.</title>
        <authorList>
            <person name="Rhoads D."/>
            <person name="Shwani A."/>
            <person name="Adkins P."/>
            <person name="Calcutt M."/>
            <person name="Middleton J."/>
        </authorList>
    </citation>
    <scope>NUCLEOTIDE SEQUENCE</scope>
    <source>
        <strain evidence="7">1387</strain>
    </source>
</reference>
<evidence type="ECO:0000256" key="2">
    <source>
        <dbReference type="ARBA" id="ARBA00009142"/>
    </source>
</evidence>
<evidence type="ECO:0000313" key="7">
    <source>
        <dbReference type="EMBL" id="NJI02855.1"/>
    </source>
</evidence>
<dbReference type="GeneID" id="57691021"/>
<sequence>MSIVILIIIGLLSAIIGSIVGIGGGIIIVPTLIYFGITQGILHHITPQTAIGTSSIILIATGLSSTLGYLKVKQVDIRNGLILIIGILPGAFIGAYLSRFLTMHSFNLYFGLFLILVSILLMIRYKIPPLKLCQKPKYMKTYIDGRGERHVYGVAPVIAVVAAFIIGLTSGLFGIGGGVLMTPFLLIVFRFPPHVAVGTSMMIIFFSSVAGSIGHVIQGHVVWSYGLILILSSYIGAQIGVKVNKTIKSDMVVLILRIVMLILGLYLILQSFSG</sequence>
<dbReference type="EMBL" id="WMFL01000080">
    <property type="protein sequence ID" value="NJI02855.1"/>
    <property type="molecule type" value="Genomic_DNA"/>
</dbReference>
<keyword evidence="5 6" id="KW-0472">Membrane</keyword>
<accession>A0A2T4MRQ3</accession>
<dbReference type="PANTHER" id="PTHR43701">
    <property type="entry name" value="MEMBRANE TRANSPORTER PROTEIN MJ0441-RELATED"/>
    <property type="match status" value="1"/>
</dbReference>
<comment type="similarity">
    <text evidence="2 6">Belongs to the 4-toluene sulfonate uptake permease (TSUP) (TC 2.A.102) family.</text>
</comment>
<dbReference type="RefSeq" id="WP_103346218.1">
    <property type="nucleotide sequence ID" value="NZ_CP031266.1"/>
</dbReference>
<feature type="transmembrane region" description="Helical" evidence="6">
    <location>
        <begin position="108"/>
        <end position="127"/>
    </location>
</feature>
<keyword evidence="4 6" id="KW-1133">Transmembrane helix</keyword>
<protein>
    <recommendedName>
        <fullName evidence="6">Probable membrane transporter protein</fullName>
    </recommendedName>
</protein>
<feature type="transmembrane region" description="Helical" evidence="6">
    <location>
        <begin position="196"/>
        <end position="217"/>
    </location>
</feature>
<evidence type="ECO:0000256" key="5">
    <source>
        <dbReference type="ARBA" id="ARBA00023136"/>
    </source>
</evidence>
<evidence type="ECO:0000256" key="4">
    <source>
        <dbReference type="ARBA" id="ARBA00022989"/>
    </source>
</evidence>
<dbReference type="AlphaFoldDB" id="A0A2T4MRQ3"/>
<name>A0A2T4MRQ3_9STAP</name>
<proteinExistence type="inferred from homology"/>
<keyword evidence="3 6" id="KW-0812">Transmembrane</keyword>
<feature type="transmembrane region" description="Helical" evidence="6">
    <location>
        <begin position="7"/>
        <end position="37"/>
    </location>
</feature>
<keyword evidence="6" id="KW-1003">Cell membrane</keyword>
<dbReference type="InterPro" id="IPR051598">
    <property type="entry name" value="TSUP/Inactive_protease-like"/>
</dbReference>
<gene>
    <name evidence="7" type="ORF">GLV84_08450</name>
</gene>
<comment type="subcellular location">
    <subcellularLocation>
        <location evidence="6">Cell membrane</location>
        <topology evidence="6">Multi-pass membrane protein</topology>
    </subcellularLocation>
    <subcellularLocation>
        <location evidence="1">Membrane</location>
        <topology evidence="1">Multi-pass membrane protein</topology>
    </subcellularLocation>
</comment>
<feature type="transmembrane region" description="Helical" evidence="6">
    <location>
        <begin position="49"/>
        <end position="70"/>
    </location>
</feature>
<dbReference type="GO" id="GO:0005886">
    <property type="term" value="C:plasma membrane"/>
    <property type="evidence" value="ECO:0007669"/>
    <property type="project" value="UniProtKB-SubCell"/>
</dbReference>
<evidence type="ECO:0000256" key="6">
    <source>
        <dbReference type="RuleBase" id="RU363041"/>
    </source>
</evidence>
<organism evidence="7 8">
    <name type="scientific">Staphylococcus agnetis</name>
    <dbReference type="NCBI Taxonomy" id="985762"/>
    <lineage>
        <taxon>Bacteria</taxon>
        <taxon>Bacillati</taxon>
        <taxon>Bacillota</taxon>
        <taxon>Bacilli</taxon>
        <taxon>Bacillales</taxon>
        <taxon>Staphylococcaceae</taxon>
        <taxon>Staphylococcus</taxon>
    </lineage>
</organism>
<dbReference type="InterPro" id="IPR002781">
    <property type="entry name" value="TM_pro_TauE-like"/>
</dbReference>
<comment type="caution">
    <text evidence="7">The sequence shown here is derived from an EMBL/GenBank/DDBJ whole genome shotgun (WGS) entry which is preliminary data.</text>
</comment>
<dbReference type="Pfam" id="PF01925">
    <property type="entry name" value="TauE"/>
    <property type="match status" value="1"/>
</dbReference>
<feature type="transmembrane region" description="Helical" evidence="6">
    <location>
        <begin position="148"/>
        <end position="166"/>
    </location>
</feature>
<dbReference type="PANTHER" id="PTHR43701:SF2">
    <property type="entry name" value="MEMBRANE TRANSPORTER PROTEIN YJNA-RELATED"/>
    <property type="match status" value="1"/>
</dbReference>
<feature type="transmembrane region" description="Helical" evidence="6">
    <location>
        <begin position="223"/>
        <end position="241"/>
    </location>
</feature>
<dbReference type="Proteomes" id="UP000646308">
    <property type="component" value="Unassembled WGS sequence"/>
</dbReference>